<comment type="subcellular location">
    <subcellularLocation>
        <location evidence="7">Membrane</location>
        <topology evidence="7">Multi-pass membrane protein</topology>
    </subcellularLocation>
</comment>
<feature type="compositionally biased region" description="Low complexity" evidence="8">
    <location>
        <begin position="401"/>
        <end position="415"/>
    </location>
</feature>
<keyword evidence="4 7" id="KW-0812">Transmembrane</keyword>
<feature type="region of interest" description="Disordered" evidence="8">
    <location>
        <begin position="401"/>
        <end position="565"/>
    </location>
</feature>
<evidence type="ECO:0000256" key="4">
    <source>
        <dbReference type="ARBA" id="ARBA00022692"/>
    </source>
</evidence>
<dbReference type="EMBL" id="CAWUON010000008">
    <property type="protein sequence ID" value="CAK7264767.1"/>
    <property type="molecule type" value="Genomic_DNA"/>
</dbReference>
<comment type="function">
    <text evidence="1 7">Required for growth under high-pressure and low-temperature conditions.</text>
</comment>
<accession>A0ABP0DCD9</accession>
<name>A0ABP0DCD9_9PEZI</name>
<dbReference type="PANTHER" id="PTHR40021:SF1">
    <property type="entry name" value="DEFECT AT LOW TEMPERATURE PROTEIN 1"/>
    <property type="match status" value="1"/>
</dbReference>
<evidence type="ECO:0000313" key="9">
    <source>
        <dbReference type="EMBL" id="CAK7264767.1"/>
    </source>
</evidence>
<evidence type="ECO:0000256" key="3">
    <source>
        <dbReference type="ARBA" id="ARBA00021353"/>
    </source>
</evidence>
<protein>
    <recommendedName>
        <fullName evidence="3 7">Defect at low temperature protein 1</fullName>
    </recommendedName>
</protein>
<feature type="transmembrane region" description="Helical" evidence="7">
    <location>
        <begin position="45"/>
        <end position="72"/>
    </location>
</feature>
<comment type="similarity">
    <text evidence="2 7">Belongs to the DLT1 family.</text>
</comment>
<evidence type="ECO:0000256" key="5">
    <source>
        <dbReference type="ARBA" id="ARBA00022989"/>
    </source>
</evidence>
<keyword evidence="10" id="KW-1185">Reference proteome</keyword>
<evidence type="ECO:0000256" key="8">
    <source>
        <dbReference type="SAM" id="MobiDB-lite"/>
    </source>
</evidence>
<evidence type="ECO:0000256" key="6">
    <source>
        <dbReference type="ARBA" id="ARBA00023136"/>
    </source>
</evidence>
<feature type="transmembrane region" description="Helical" evidence="7">
    <location>
        <begin position="7"/>
        <end position="30"/>
    </location>
</feature>
<dbReference type="InterPro" id="IPR038869">
    <property type="entry name" value="DLT1"/>
</dbReference>
<keyword evidence="5 7" id="KW-1133">Transmembrane helix</keyword>
<evidence type="ECO:0000256" key="2">
    <source>
        <dbReference type="ARBA" id="ARBA00005550"/>
    </source>
</evidence>
<feature type="compositionally biased region" description="Low complexity" evidence="8">
    <location>
        <begin position="481"/>
        <end position="514"/>
    </location>
</feature>
<reference evidence="9 10" key="1">
    <citation type="submission" date="2024-01" db="EMBL/GenBank/DDBJ databases">
        <authorList>
            <person name="Allen C."/>
            <person name="Tagirdzhanova G."/>
        </authorList>
    </citation>
    <scope>NUCLEOTIDE SEQUENCE [LARGE SCALE GENOMIC DNA]</scope>
    <source>
        <strain evidence="9 10">CBS 119000</strain>
    </source>
</reference>
<feature type="region of interest" description="Disordered" evidence="8">
    <location>
        <begin position="138"/>
        <end position="182"/>
    </location>
</feature>
<evidence type="ECO:0000256" key="7">
    <source>
        <dbReference type="RuleBase" id="RU367100"/>
    </source>
</evidence>
<feature type="region of interest" description="Disordered" evidence="8">
    <location>
        <begin position="206"/>
        <end position="240"/>
    </location>
</feature>
<dbReference type="Proteomes" id="UP001642502">
    <property type="component" value="Unassembled WGS sequence"/>
</dbReference>
<dbReference type="PANTHER" id="PTHR40021">
    <property type="entry name" value="DEFECT AT LOW TEMPERATURE PROTEIN 1"/>
    <property type="match status" value="1"/>
</dbReference>
<keyword evidence="6 7" id="KW-0472">Membrane</keyword>
<feature type="compositionally biased region" description="Gly residues" evidence="8">
    <location>
        <begin position="220"/>
        <end position="236"/>
    </location>
</feature>
<proteinExistence type="inferred from homology"/>
<evidence type="ECO:0000313" key="10">
    <source>
        <dbReference type="Proteomes" id="UP001642502"/>
    </source>
</evidence>
<gene>
    <name evidence="7" type="primary">DLT1</name>
    <name evidence="9" type="ORF">SEPCBS119000_001163</name>
</gene>
<sequence length="565" mass="61124">MASSAAVFFRIIYATAYLFLHLLLLALLLISPGDIINQSRDRHDVASILIVAACSVFAILVVIFVFFLRLFLKRAVLNSIPRSWIPIEKGEVPKPVRNIISAGLSRSAAIAFVSRPRAVSDELLGEICPMLVAGTFVPGRGGDQEDEKQEDGVKDGAERINGPDSSRTKAARSKKIETTGKAKELGIDLPPCNAVWGEIEHLGWAPPGRRGGLASNEAGSGRGTRGGDIGGIGGEDMGYSGSPLDENASLQYSTVLAELPSLIEAKVMTLAPRDSTMPADPPTLDADAVALLERPKCMGMREYVLHLAGLGVIDMQAEVPAYGHGVASDGNPRTLGDVVSSFAALYEYARFSTRKLSYEEFGRLMHELATILRCMTSPDPSVLYAYEDDAYEADLRDSYSFSQMDSRSSRSSRPYYAEDSEDVEVAGRTSTSKSTSRAHSRTRRSSSQSRPYPQRGPAHEQHHGAQAHYVSSRLAQHHSRSQSASSHRSGETGMSTSSSGSISSSGNSQESAGTSRRHRPLQRQIAAPSTDGPSRSRTRQASSSRPHQPMRRRRRPSLTSSAGTF</sequence>
<organism evidence="9 10">
    <name type="scientific">Sporothrix epigloea</name>
    <dbReference type="NCBI Taxonomy" id="1892477"/>
    <lineage>
        <taxon>Eukaryota</taxon>
        <taxon>Fungi</taxon>
        <taxon>Dikarya</taxon>
        <taxon>Ascomycota</taxon>
        <taxon>Pezizomycotina</taxon>
        <taxon>Sordariomycetes</taxon>
        <taxon>Sordariomycetidae</taxon>
        <taxon>Ophiostomatales</taxon>
        <taxon>Ophiostomataceae</taxon>
        <taxon>Sporothrix</taxon>
    </lineage>
</organism>
<evidence type="ECO:0000256" key="1">
    <source>
        <dbReference type="ARBA" id="ARBA00002489"/>
    </source>
</evidence>
<comment type="caution">
    <text evidence="9">The sequence shown here is derived from an EMBL/GenBank/DDBJ whole genome shotgun (WGS) entry which is preliminary data.</text>
</comment>